<dbReference type="Proteomes" id="UP001201463">
    <property type="component" value="Unassembled WGS sequence"/>
</dbReference>
<name>A0ABS8X7C3_9BURK</name>
<dbReference type="Gene3D" id="3.30.70.270">
    <property type="match status" value="1"/>
</dbReference>
<dbReference type="GO" id="GO:0052621">
    <property type="term" value="F:diguanylate cyclase activity"/>
    <property type="evidence" value="ECO:0007669"/>
    <property type="project" value="UniProtKB-EC"/>
</dbReference>
<comment type="catalytic activity">
    <reaction evidence="2">
        <text>2 GTP = 3',3'-c-di-GMP + 2 diphosphate</text>
        <dbReference type="Rhea" id="RHEA:24898"/>
        <dbReference type="ChEBI" id="CHEBI:33019"/>
        <dbReference type="ChEBI" id="CHEBI:37565"/>
        <dbReference type="ChEBI" id="CHEBI:58805"/>
        <dbReference type="EC" id="2.7.7.65"/>
    </reaction>
</comment>
<dbReference type="InterPro" id="IPR011123">
    <property type="entry name" value="Y_Y_Y"/>
</dbReference>
<sequence>MGRAAELMQVFGSPVSRKAGAWHARRQAGLRALALVVLLHAWLAQAQQRVFQFLRQEQGLENLSVVALLQDRPGNLWIGTENGLYSFDGARVRRYGRGQGLVEPRISALHLDQSGRLWVASDTRLFVREEDEFVEVRDGGEPISAQPGQALSSTRGRLVVNSRRGLYWVRREAAGWRAELLFDAETRRQHPEVRDVSSVVADPGGDVWFGCARSLCRFGTAGLHRYDPAGEALSEPLTSLLLTSDGRLWLRARTRLWRLDPGGEALQPMALPPAADVPAPWSPALVADRQQRILMQWGSGLARWDGRHWEQIAARQGLQTGGGVTALLQVRDGGVWLGTAGAGLAHWLGYEHLRHWGLAEGLPSDDVWSFLRSRAGELYIGTAGGLATEHGPLRGLQAPAPLRREVASSLAEDARGRLWVGSFNGALSRYDPITGTLTQLAKLPRITRLVTDRQGRLWIVTHDGIYLIDDPARDTPLHRIDQGLYPPKTQVPNAHDACLADDGRIWISTTTGLLRGEDGRLERLEVVDTTGQPLGEEWLRVIACGQGRLWMGGDHGLLELRIDGDSRTLRAQSLDVPLLHDRSVLSLHLDRRGWLWTGTDYGVAIWNMSRWRFIRQDAGLPWNDCNQGAVYEDRDGSMWLGTSRGAARFDDLDTLFAPPELSVHVGVQGRRLVRPDVRRGGADLTLPWQMRALVLDAASPAFEHRSALRFEYRMQGQDEDWRSGMAGELVYPSLQPGRYRFEVRVRNADLQAESPLQSLDIEVLPPWWRTDWFYALCATAAAALAWAAYRWRLHRVLARQRELRRLVAERTRQIEASHAQMRELALKDGLTGVLNRRALGDALAAEIARAGRSGKPLALVIVDADRFKQVNDRHGHLAGDAVLIAISQRLQAPTRPYDVVGRYGGEEFVLLLPDLDVDQPEGRARIDSFHRSISASAVKLDSGEELRVTCSFGVASLQPDRPESPNELIARADAALYRAKENGRNRVEYAPATPAP</sequence>
<reference evidence="4 5" key="1">
    <citation type="submission" date="2021-12" db="EMBL/GenBank/DDBJ databases">
        <title>Genome seq of p7.</title>
        <authorList>
            <person name="Seo T."/>
        </authorList>
    </citation>
    <scope>NUCLEOTIDE SEQUENCE [LARGE SCALE GENOMIC DNA]</scope>
    <source>
        <strain evidence="4 5">P7</strain>
    </source>
</reference>
<dbReference type="Gene3D" id="2.130.10.10">
    <property type="entry name" value="YVTN repeat-like/Quinoprotein amine dehydrogenase"/>
    <property type="match status" value="3"/>
</dbReference>
<feature type="domain" description="GGDEF" evidence="3">
    <location>
        <begin position="855"/>
        <end position="992"/>
    </location>
</feature>
<dbReference type="InterPro" id="IPR000160">
    <property type="entry name" value="GGDEF_dom"/>
</dbReference>
<dbReference type="Pfam" id="PF07494">
    <property type="entry name" value="Reg_prop"/>
    <property type="match status" value="2"/>
</dbReference>
<dbReference type="InterPro" id="IPR043128">
    <property type="entry name" value="Rev_trsase/Diguanyl_cyclase"/>
</dbReference>
<evidence type="ECO:0000313" key="4">
    <source>
        <dbReference type="EMBL" id="MCE4536441.1"/>
    </source>
</evidence>
<dbReference type="InterPro" id="IPR050469">
    <property type="entry name" value="Diguanylate_Cyclase"/>
</dbReference>
<comment type="caution">
    <text evidence="4">The sequence shown here is derived from an EMBL/GenBank/DDBJ whole genome shotgun (WGS) entry which is preliminary data.</text>
</comment>
<dbReference type="CDD" id="cd01949">
    <property type="entry name" value="GGDEF"/>
    <property type="match status" value="1"/>
</dbReference>
<dbReference type="Pfam" id="PF07495">
    <property type="entry name" value="Y_Y_Y"/>
    <property type="match status" value="1"/>
</dbReference>
<dbReference type="EMBL" id="JAJTWT010000002">
    <property type="protein sequence ID" value="MCE4536441.1"/>
    <property type="molecule type" value="Genomic_DNA"/>
</dbReference>
<dbReference type="EC" id="2.7.7.65" evidence="1"/>
<keyword evidence="4" id="KW-0548">Nucleotidyltransferase</keyword>
<evidence type="ECO:0000313" key="5">
    <source>
        <dbReference type="Proteomes" id="UP001201463"/>
    </source>
</evidence>
<dbReference type="InterPro" id="IPR029787">
    <property type="entry name" value="Nucleotide_cyclase"/>
</dbReference>
<dbReference type="SMART" id="SM00267">
    <property type="entry name" value="GGDEF"/>
    <property type="match status" value="1"/>
</dbReference>
<dbReference type="NCBIfam" id="TIGR00254">
    <property type="entry name" value="GGDEF"/>
    <property type="match status" value="1"/>
</dbReference>
<dbReference type="PANTHER" id="PTHR45138:SF9">
    <property type="entry name" value="DIGUANYLATE CYCLASE DGCM-RELATED"/>
    <property type="match status" value="1"/>
</dbReference>
<organism evidence="4 5">
    <name type="scientific">Pelomonas caseinilytica</name>
    <dbReference type="NCBI Taxonomy" id="2906763"/>
    <lineage>
        <taxon>Bacteria</taxon>
        <taxon>Pseudomonadati</taxon>
        <taxon>Pseudomonadota</taxon>
        <taxon>Betaproteobacteria</taxon>
        <taxon>Burkholderiales</taxon>
        <taxon>Sphaerotilaceae</taxon>
        <taxon>Roseateles</taxon>
    </lineage>
</organism>
<dbReference type="RefSeq" id="WP_233389769.1">
    <property type="nucleotide sequence ID" value="NZ_JAJTWT010000002.1"/>
</dbReference>
<dbReference type="PANTHER" id="PTHR45138">
    <property type="entry name" value="REGULATORY COMPONENTS OF SENSORY TRANSDUCTION SYSTEM"/>
    <property type="match status" value="1"/>
</dbReference>
<keyword evidence="5" id="KW-1185">Reference proteome</keyword>
<proteinExistence type="predicted"/>
<dbReference type="InterPro" id="IPR015943">
    <property type="entry name" value="WD40/YVTN_repeat-like_dom_sf"/>
</dbReference>
<accession>A0ABS8X7C3</accession>
<gene>
    <name evidence="4" type="ORF">LXT12_04125</name>
</gene>
<dbReference type="SUPFAM" id="SSF55073">
    <property type="entry name" value="Nucleotide cyclase"/>
    <property type="match status" value="1"/>
</dbReference>
<protein>
    <recommendedName>
        <fullName evidence="1">diguanylate cyclase</fullName>
        <ecNumber evidence="1">2.7.7.65</ecNumber>
    </recommendedName>
</protein>
<dbReference type="PROSITE" id="PS50887">
    <property type="entry name" value="GGDEF"/>
    <property type="match status" value="1"/>
</dbReference>
<dbReference type="InterPro" id="IPR013783">
    <property type="entry name" value="Ig-like_fold"/>
</dbReference>
<dbReference type="Gene3D" id="2.60.40.10">
    <property type="entry name" value="Immunoglobulins"/>
    <property type="match status" value="1"/>
</dbReference>
<evidence type="ECO:0000256" key="2">
    <source>
        <dbReference type="ARBA" id="ARBA00034247"/>
    </source>
</evidence>
<keyword evidence="4" id="KW-0808">Transferase</keyword>
<evidence type="ECO:0000259" key="3">
    <source>
        <dbReference type="PROSITE" id="PS50887"/>
    </source>
</evidence>
<dbReference type="InterPro" id="IPR011110">
    <property type="entry name" value="Reg_prop"/>
</dbReference>
<dbReference type="Pfam" id="PF00990">
    <property type="entry name" value="GGDEF"/>
    <property type="match status" value="1"/>
</dbReference>
<dbReference type="SUPFAM" id="SSF63829">
    <property type="entry name" value="Calcium-dependent phosphotriesterase"/>
    <property type="match status" value="2"/>
</dbReference>
<evidence type="ECO:0000256" key="1">
    <source>
        <dbReference type="ARBA" id="ARBA00012528"/>
    </source>
</evidence>